<dbReference type="Pfam" id="PF01471">
    <property type="entry name" value="PG_binding_1"/>
    <property type="match status" value="1"/>
</dbReference>
<proteinExistence type="predicted"/>
<dbReference type="Gene3D" id="3.90.70.10">
    <property type="entry name" value="Cysteine proteinases"/>
    <property type="match status" value="1"/>
</dbReference>
<dbReference type="PANTHER" id="PTHR35894">
    <property type="entry name" value="GENERAL SECRETION PATHWAY PROTEIN A-RELATED"/>
    <property type="match status" value="1"/>
</dbReference>
<protein>
    <submittedName>
        <fullName evidence="3">AAA family ATPase</fullName>
    </submittedName>
</protein>
<evidence type="ECO:0000313" key="3">
    <source>
        <dbReference type="EMBL" id="TQV87701.1"/>
    </source>
</evidence>
<dbReference type="Gene3D" id="3.40.50.300">
    <property type="entry name" value="P-loop containing nucleotide triphosphate hydrolases"/>
    <property type="match status" value="1"/>
</dbReference>
<dbReference type="InterPro" id="IPR036366">
    <property type="entry name" value="PGBDSf"/>
</dbReference>
<reference evidence="3 4" key="1">
    <citation type="submission" date="2019-07" db="EMBL/GenBank/DDBJ databases">
        <title>Draft genome for Aliikangiella sp. M105.</title>
        <authorList>
            <person name="Wang G."/>
        </authorList>
    </citation>
    <scope>NUCLEOTIDE SEQUENCE [LARGE SCALE GENOMIC DNA]</scope>
    <source>
        <strain evidence="3 4">M105</strain>
    </source>
</reference>
<dbReference type="InterPro" id="IPR036365">
    <property type="entry name" value="PGBD-like_sf"/>
</dbReference>
<keyword evidence="4" id="KW-1185">Reference proteome</keyword>
<dbReference type="InterPro" id="IPR048809">
    <property type="entry name" value="GspA_C39-like"/>
</dbReference>
<comment type="caution">
    <text evidence="3">The sequence shown here is derived from an EMBL/GenBank/DDBJ whole genome shotgun (WGS) entry which is preliminary data.</text>
</comment>
<gene>
    <name evidence="3" type="ORF">FLL46_09960</name>
</gene>
<dbReference type="SUPFAM" id="SSF52540">
    <property type="entry name" value="P-loop containing nucleoside triphosphate hydrolases"/>
    <property type="match status" value="1"/>
</dbReference>
<name>A0A545UE14_9GAMM</name>
<evidence type="ECO:0000259" key="2">
    <source>
        <dbReference type="SMART" id="SM00382"/>
    </source>
</evidence>
<dbReference type="InterPro" id="IPR052026">
    <property type="entry name" value="ExeA_AAA_ATPase_DNA-bind"/>
</dbReference>
<evidence type="ECO:0000256" key="1">
    <source>
        <dbReference type="SAM" id="MobiDB-lite"/>
    </source>
</evidence>
<dbReference type="InterPro" id="IPR003593">
    <property type="entry name" value="AAA+_ATPase"/>
</dbReference>
<dbReference type="Gene3D" id="1.10.101.10">
    <property type="entry name" value="PGBD-like superfamily/PGBD"/>
    <property type="match status" value="1"/>
</dbReference>
<dbReference type="OrthoDB" id="9780149at2"/>
<dbReference type="PANTHER" id="PTHR35894:SF1">
    <property type="entry name" value="PHOSPHORIBULOKINASE _ URIDINE KINASE FAMILY"/>
    <property type="match status" value="1"/>
</dbReference>
<dbReference type="EMBL" id="VIKS01000006">
    <property type="protein sequence ID" value="TQV87701.1"/>
    <property type="molecule type" value="Genomic_DNA"/>
</dbReference>
<sequence length="570" mass="64574">MYLEHFSLKERPFSISPDPRFLFMSNRYREALTHLNYGVQEGGGFVLLTGEVGTGKTTVCRCLLQQLPDNTRLAFVLNPKLNSLELLATICDELKIEYPENCQSLKILTDKLSEYLLDCYRRDLIVVVMIDEAQNLESEVLEQIRLLTNLETNQKKLLQIILVGQPELQEKLAQRELRQLAQRITARYHLRPLNLKETIAYVLHRTRIAGSHQVLFSRSSIEYLHAKTQGIPRLINTICERALLGAASRKKGRVDKRIMSQAVKEIMGEPIIPEKEKRNMFVWVKATAAIVLLLSVAGFSYWVGHIDNRQVDNGKSVTSIETLPSSRNISADEQGDNGVSKSMSVDGETSNRQIAKVESTSLASQSLLEKLIGDQLWDNNGRWSFQQLLSLWQIEYSPVKDGDACEFAAEYGLKCNHSNGQWQQLRRLNRPALLKFSAGLQGEFWGILKRLQGFEAIVVFGNKESKISLSELSTIWTGEFILLWQAPEGYLGDIKFGDRGEAVYWLSQSLNWLNQSSKNPQDIFDDKLKQQLTAYQSQRNIDADGIAGMQTILKINAEILVGIPLLESVN</sequence>
<dbReference type="InterPro" id="IPR002477">
    <property type="entry name" value="Peptidoglycan-bd-like"/>
</dbReference>
<dbReference type="SUPFAM" id="SSF47090">
    <property type="entry name" value="PGBD-like"/>
    <property type="match status" value="1"/>
</dbReference>
<dbReference type="AlphaFoldDB" id="A0A545UE14"/>
<organism evidence="3 4">
    <name type="scientific">Aliikangiella coralliicola</name>
    <dbReference type="NCBI Taxonomy" id="2592383"/>
    <lineage>
        <taxon>Bacteria</taxon>
        <taxon>Pseudomonadati</taxon>
        <taxon>Pseudomonadota</taxon>
        <taxon>Gammaproteobacteria</taxon>
        <taxon>Oceanospirillales</taxon>
        <taxon>Pleioneaceae</taxon>
        <taxon>Aliikangiella</taxon>
    </lineage>
</organism>
<dbReference type="Pfam" id="PF13401">
    <property type="entry name" value="AAA_22"/>
    <property type="match status" value="1"/>
</dbReference>
<dbReference type="Proteomes" id="UP000315439">
    <property type="component" value="Unassembled WGS sequence"/>
</dbReference>
<dbReference type="InterPro" id="IPR027417">
    <property type="entry name" value="P-loop_NTPase"/>
</dbReference>
<dbReference type="InterPro" id="IPR049945">
    <property type="entry name" value="AAA_22"/>
</dbReference>
<feature type="region of interest" description="Disordered" evidence="1">
    <location>
        <begin position="325"/>
        <end position="345"/>
    </location>
</feature>
<feature type="domain" description="AAA+ ATPase" evidence="2">
    <location>
        <begin position="42"/>
        <end position="196"/>
    </location>
</feature>
<evidence type="ECO:0000313" key="4">
    <source>
        <dbReference type="Proteomes" id="UP000315439"/>
    </source>
</evidence>
<accession>A0A545UE14</accession>
<dbReference type="Pfam" id="PF21327">
    <property type="entry name" value="GspA_C39-like"/>
    <property type="match status" value="1"/>
</dbReference>
<dbReference type="GO" id="GO:0016887">
    <property type="term" value="F:ATP hydrolysis activity"/>
    <property type="evidence" value="ECO:0007669"/>
    <property type="project" value="InterPro"/>
</dbReference>
<dbReference type="SMART" id="SM00382">
    <property type="entry name" value="AAA"/>
    <property type="match status" value="1"/>
</dbReference>